<accession>A0A6D2JN13</accession>
<proteinExistence type="predicted"/>
<sequence>RLGDITFVLKTGPQPAERTRPDRKGIGFARPSPGPIRPHDRTVRPGRQWTTIDRDHHITADPDGRPYPLHGRPELRKQKAHLCSFDYSWPVSPQPTCGRPRALYILLFSLFRRESRDAESGFMMIGVLCVNRNESNRAIARPGTRVELGQSTELDRVVGRVSEKDSKGSDFNKLERELGFKTGFCNQRNLHLIHPALKTPCIKASLDIGLLNA</sequence>
<evidence type="ECO:0000256" key="1">
    <source>
        <dbReference type="SAM" id="MobiDB-lite"/>
    </source>
</evidence>
<comment type="caution">
    <text evidence="2">The sequence shown here is derived from an EMBL/GenBank/DDBJ whole genome shotgun (WGS) entry which is preliminary data.</text>
</comment>
<organism evidence="2 3">
    <name type="scientific">Microthlaspi erraticum</name>
    <dbReference type="NCBI Taxonomy" id="1685480"/>
    <lineage>
        <taxon>Eukaryota</taxon>
        <taxon>Viridiplantae</taxon>
        <taxon>Streptophyta</taxon>
        <taxon>Embryophyta</taxon>
        <taxon>Tracheophyta</taxon>
        <taxon>Spermatophyta</taxon>
        <taxon>Magnoliopsida</taxon>
        <taxon>eudicotyledons</taxon>
        <taxon>Gunneridae</taxon>
        <taxon>Pentapetalae</taxon>
        <taxon>rosids</taxon>
        <taxon>malvids</taxon>
        <taxon>Brassicales</taxon>
        <taxon>Brassicaceae</taxon>
        <taxon>Coluteocarpeae</taxon>
        <taxon>Microthlaspi</taxon>
    </lineage>
</organism>
<feature type="non-terminal residue" evidence="2">
    <location>
        <position position="1"/>
    </location>
</feature>
<dbReference type="EMBL" id="CACVBM020001247">
    <property type="protein sequence ID" value="CAA7041466.1"/>
    <property type="molecule type" value="Genomic_DNA"/>
</dbReference>
<dbReference type="Proteomes" id="UP000467841">
    <property type="component" value="Unassembled WGS sequence"/>
</dbReference>
<evidence type="ECO:0000313" key="3">
    <source>
        <dbReference type="Proteomes" id="UP000467841"/>
    </source>
</evidence>
<keyword evidence="3" id="KW-1185">Reference proteome</keyword>
<reference evidence="2" key="1">
    <citation type="submission" date="2020-01" db="EMBL/GenBank/DDBJ databases">
        <authorList>
            <person name="Mishra B."/>
        </authorList>
    </citation>
    <scope>NUCLEOTIDE SEQUENCE [LARGE SCALE GENOMIC DNA]</scope>
</reference>
<feature type="region of interest" description="Disordered" evidence="1">
    <location>
        <begin position="11"/>
        <end position="43"/>
    </location>
</feature>
<dbReference type="AlphaFoldDB" id="A0A6D2JN13"/>
<name>A0A6D2JN13_9BRAS</name>
<evidence type="ECO:0000313" key="2">
    <source>
        <dbReference type="EMBL" id="CAA7041466.1"/>
    </source>
</evidence>
<gene>
    <name evidence="2" type="ORF">MERR_LOCUS28701</name>
</gene>
<protein>
    <submittedName>
        <fullName evidence="2">Uncharacterized protein</fullName>
    </submittedName>
</protein>